<evidence type="ECO:0000313" key="14">
    <source>
        <dbReference type="Proteomes" id="UP000248198"/>
    </source>
</evidence>
<keyword evidence="6 8" id="KW-0472">Membrane</keyword>
<dbReference type="InterPro" id="IPR039426">
    <property type="entry name" value="TonB-dep_rcpt-like"/>
</dbReference>
<dbReference type="InterPro" id="IPR012910">
    <property type="entry name" value="Plug_dom"/>
</dbReference>
<dbReference type="InterPro" id="IPR036942">
    <property type="entry name" value="Beta-barrel_TonB_sf"/>
</dbReference>
<dbReference type="InterPro" id="IPR008969">
    <property type="entry name" value="CarboxyPept-like_regulatory"/>
</dbReference>
<reference evidence="13 14" key="1">
    <citation type="submission" date="2018-06" db="EMBL/GenBank/DDBJ databases">
        <title>Genomic Encyclopedia of Archaeal and Bacterial Type Strains, Phase II (KMG-II): from individual species to whole genera.</title>
        <authorList>
            <person name="Goeker M."/>
        </authorList>
    </citation>
    <scope>NUCLEOTIDE SEQUENCE [LARGE SCALE GENOMIC DNA]</scope>
    <source>
        <strain evidence="13 14">DSM 27372</strain>
    </source>
</reference>
<dbReference type="InterPro" id="IPR023997">
    <property type="entry name" value="TonB-dep_OMP_SusC/RagA_CS"/>
</dbReference>
<dbReference type="NCBIfam" id="TIGR04057">
    <property type="entry name" value="SusC_RagA_signa"/>
    <property type="match status" value="1"/>
</dbReference>
<feature type="domain" description="TonB-dependent receptor-like beta-barrel" evidence="11">
    <location>
        <begin position="417"/>
        <end position="858"/>
    </location>
</feature>
<dbReference type="SUPFAM" id="SSF49464">
    <property type="entry name" value="Carboxypeptidase regulatory domain-like"/>
    <property type="match status" value="1"/>
</dbReference>
<feature type="chain" id="PRO_5016263796" evidence="10">
    <location>
        <begin position="24"/>
        <end position="1052"/>
    </location>
</feature>
<dbReference type="AlphaFoldDB" id="A0A318UAB1"/>
<dbReference type="RefSeq" id="WP_110833165.1">
    <property type="nucleotide sequence ID" value="NZ_QKLU01000006.1"/>
</dbReference>
<name>A0A318UAB1_9SPHI</name>
<dbReference type="EMBL" id="QKLU01000006">
    <property type="protein sequence ID" value="PYF72400.1"/>
    <property type="molecule type" value="Genomic_DNA"/>
</dbReference>
<keyword evidence="3 8" id="KW-1134">Transmembrane beta strand</keyword>
<dbReference type="PROSITE" id="PS52016">
    <property type="entry name" value="TONB_DEPENDENT_REC_3"/>
    <property type="match status" value="1"/>
</dbReference>
<evidence type="ECO:0000256" key="7">
    <source>
        <dbReference type="ARBA" id="ARBA00023237"/>
    </source>
</evidence>
<dbReference type="Pfam" id="PF00593">
    <property type="entry name" value="TonB_dep_Rec_b-barrel"/>
    <property type="match status" value="1"/>
</dbReference>
<dbReference type="Gene3D" id="2.40.170.20">
    <property type="entry name" value="TonB-dependent receptor, beta-barrel domain"/>
    <property type="match status" value="1"/>
</dbReference>
<keyword evidence="2 8" id="KW-0813">Transport</keyword>
<evidence type="ECO:0000256" key="10">
    <source>
        <dbReference type="SAM" id="SignalP"/>
    </source>
</evidence>
<keyword evidence="14" id="KW-1185">Reference proteome</keyword>
<organism evidence="13 14">
    <name type="scientific">Pedobacter nutrimenti</name>
    <dbReference type="NCBI Taxonomy" id="1241337"/>
    <lineage>
        <taxon>Bacteria</taxon>
        <taxon>Pseudomonadati</taxon>
        <taxon>Bacteroidota</taxon>
        <taxon>Sphingobacteriia</taxon>
        <taxon>Sphingobacteriales</taxon>
        <taxon>Sphingobacteriaceae</taxon>
        <taxon>Pedobacter</taxon>
    </lineage>
</organism>
<dbReference type="OrthoDB" id="9768177at2"/>
<protein>
    <submittedName>
        <fullName evidence="13">TonB-linked SusC/RagA family outer membrane protein</fullName>
    </submittedName>
</protein>
<evidence type="ECO:0000256" key="1">
    <source>
        <dbReference type="ARBA" id="ARBA00004571"/>
    </source>
</evidence>
<evidence type="ECO:0000259" key="12">
    <source>
        <dbReference type="Pfam" id="PF07715"/>
    </source>
</evidence>
<dbReference type="Gene3D" id="2.60.40.1120">
    <property type="entry name" value="Carboxypeptidase-like, regulatory domain"/>
    <property type="match status" value="1"/>
</dbReference>
<dbReference type="GO" id="GO:0009279">
    <property type="term" value="C:cell outer membrane"/>
    <property type="evidence" value="ECO:0007669"/>
    <property type="project" value="UniProtKB-SubCell"/>
</dbReference>
<dbReference type="Pfam" id="PF13715">
    <property type="entry name" value="CarbopepD_reg_2"/>
    <property type="match status" value="1"/>
</dbReference>
<keyword evidence="10" id="KW-0732">Signal</keyword>
<evidence type="ECO:0000256" key="3">
    <source>
        <dbReference type="ARBA" id="ARBA00022452"/>
    </source>
</evidence>
<dbReference type="Pfam" id="PF07715">
    <property type="entry name" value="Plug"/>
    <property type="match status" value="1"/>
</dbReference>
<dbReference type="Proteomes" id="UP000248198">
    <property type="component" value="Unassembled WGS sequence"/>
</dbReference>
<comment type="subcellular location">
    <subcellularLocation>
        <location evidence="1 8">Cell outer membrane</location>
        <topology evidence="1 8">Multi-pass membrane protein</topology>
    </subcellularLocation>
</comment>
<evidence type="ECO:0000256" key="2">
    <source>
        <dbReference type="ARBA" id="ARBA00022448"/>
    </source>
</evidence>
<feature type="signal peptide" evidence="10">
    <location>
        <begin position="1"/>
        <end position="23"/>
    </location>
</feature>
<proteinExistence type="inferred from homology"/>
<keyword evidence="7 8" id="KW-0998">Cell outer membrane</keyword>
<dbReference type="InterPro" id="IPR000531">
    <property type="entry name" value="Beta-barrel_TonB"/>
</dbReference>
<evidence type="ECO:0000259" key="11">
    <source>
        <dbReference type="Pfam" id="PF00593"/>
    </source>
</evidence>
<gene>
    <name evidence="13" type="ORF">B0O44_10649</name>
</gene>
<dbReference type="Gene3D" id="2.170.130.10">
    <property type="entry name" value="TonB-dependent receptor, plug domain"/>
    <property type="match status" value="1"/>
</dbReference>
<comment type="similarity">
    <text evidence="8 9">Belongs to the TonB-dependent receptor family.</text>
</comment>
<evidence type="ECO:0000256" key="4">
    <source>
        <dbReference type="ARBA" id="ARBA00022692"/>
    </source>
</evidence>
<keyword evidence="4 8" id="KW-0812">Transmembrane</keyword>
<evidence type="ECO:0000256" key="9">
    <source>
        <dbReference type="RuleBase" id="RU003357"/>
    </source>
</evidence>
<evidence type="ECO:0000256" key="5">
    <source>
        <dbReference type="ARBA" id="ARBA00023077"/>
    </source>
</evidence>
<accession>A0A318UAB1</accession>
<dbReference type="SUPFAM" id="SSF56935">
    <property type="entry name" value="Porins"/>
    <property type="match status" value="1"/>
</dbReference>
<dbReference type="InterPro" id="IPR037066">
    <property type="entry name" value="Plug_dom_sf"/>
</dbReference>
<evidence type="ECO:0000256" key="8">
    <source>
        <dbReference type="PROSITE-ProRule" id="PRU01360"/>
    </source>
</evidence>
<sequence length="1052" mass="114277">MSLKSTFIFLLACVLLFPAISNAQDITVKGTVTDQKNGIPIPGVTVKALGSSKGTLTDVSGNFVIAVPQGTKLTFSQLGMVSQTVTVSSSAAIRIALSEDSKALGEVVVVGYGTQKKSVVTGAISGVKAADLENQPVNRIEQALQGRTSGLTIAATSGQPGSASTVRLRGVTSFGENSNNKNNPLWVVDGVVIDNGGIGYLNQSDIESIEVLKDAAAAAIYGARSASGVILVTTKKGKEGTLTINYSGYYGTQAPAKKLDLLNASQYADVINRAFAAGLKNGGQPLPFPNPSALGQGTDWQSVIFNNDARKQNHEVSISGGNEKSTFYTSAGYNLMDGIVATPISKWNRANVRLNSTHKIRKWWTIGENLGYSHTVNSGIGAVNREFGGPLSSAINLSPTMPIVETNPALLGQLPYTNANVVRDANGNPYGIPASGFQEMTNPLAYIQTRLGNYNWDHNIVGNAFVELEPLKGLRIRSTIGTKLAFYGNDAFSPLAYFSTTASTPRSTFRRELNYSIAYNLENTISYTRDFNKHNVTLLLGQGNYKDGYSRQLVTTYFDIPATDFNSANMRFKPIEANKTTSGDEGTEHKVNSFFSRVQYNYDEKYLLTALIRRDGSSRFGPNHKFGYFPSVSAGWVPTREDFFPKNNIVNTLKIRGSYGVTGNDVIGDFAYVATVGSGRNYPFGTAGNVIIGYSPEASPNPNLKWEETKQTDIGIDATLFNDFTLTADWYKKKTTGILQTPPTPDYVGSGSPARNLGDMQNTGFELELGYRKQIGQIRFGISGNASWLKNEVTKLAPDVNFIETDGASFQNMGTITRTQPGHSFNEFYGYQNLGLFQSQAEIDNYKGPKGTVLQPNAKPGDIKFANLNGDETIDVNDRTFLGSPIPKFTYGFTINLGYKNFDLVAFGSGVAGNKIFQGLRRLDIANANYQTKILNSWTPSNTNTNIPRLAVDDPNENYKKFSSLYLENGDFFRLRTLQIGYTLPKATVEKLKLQKLRIYVLTENLFTITKYSGYDPELGVGPDAGSGGAFSIDRGAYPQARTFLIGINVGF</sequence>
<feature type="domain" description="TonB-dependent receptor plug" evidence="12">
    <location>
        <begin position="119"/>
        <end position="229"/>
    </location>
</feature>
<dbReference type="InterPro" id="IPR023996">
    <property type="entry name" value="TonB-dep_OMP_SusC/RagA"/>
</dbReference>
<dbReference type="NCBIfam" id="TIGR04056">
    <property type="entry name" value="OMP_RagA_SusC"/>
    <property type="match status" value="1"/>
</dbReference>
<keyword evidence="5 9" id="KW-0798">TonB box</keyword>
<evidence type="ECO:0000256" key="6">
    <source>
        <dbReference type="ARBA" id="ARBA00023136"/>
    </source>
</evidence>
<comment type="caution">
    <text evidence="13">The sequence shown here is derived from an EMBL/GenBank/DDBJ whole genome shotgun (WGS) entry which is preliminary data.</text>
</comment>
<evidence type="ECO:0000313" key="13">
    <source>
        <dbReference type="EMBL" id="PYF72400.1"/>
    </source>
</evidence>